<keyword evidence="2" id="KW-0812">Transmembrane</keyword>
<evidence type="ECO:0000256" key="2">
    <source>
        <dbReference type="SAM" id="Phobius"/>
    </source>
</evidence>
<name>A0A5C6AVF3_9BACT</name>
<dbReference type="PANTHER" id="PTHR35335">
    <property type="entry name" value="UPF0716 PROTEIN FXSA"/>
    <property type="match status" value="1"/>
</dbReference>
<gene>
    <name evidence="3" type="ORF">Pla100_18440</name>
</gene>
<dbReference type="InterPro" id="IPR007313">
    <property type="entry name" value="FxsA"/>
</dbReference>
<accession>A0A5C6AVF3</accession>
<reference evidence="3 4" key="1">
    <citation type="submission" date="2019-02" db="EMBL/GenBank/DDBJ databases">
        <title>Deep-cultivation of Planctomycetes and their phenomic and genomic characterization uncovers novel biology.</title>
        <authorList>
            <person name="Wiegand S."/>
            <person name="Jogler M."/>
            <person name="Boedeker C."/>
            <person name="Pinto D."/>
            <person name="Vollmers J."/>
            <person name="Rivas-Marin E."/>
            <person name="Kohn T."/>
            <person name="Peeters S.H."/>
            <person name="Heuer A."/>
            <person name="Rast P."/>
            <person name="Oberbeckmann S."/>
            <person name="Bunk B."/>
            <person name="Jeske O."/>
            <person name="Meyerdierks A."/>
            <person name="Storesund J.E."/>
            <person name="Kallscheuer N."/>
            <person name="Luecker S."/>
            <person name="Lage O.M."/>
            <person name="Pohl T."/>
            <person name="Merkel B.J."/>
            <person name="Hornburger P."/>
            <person name="Mueller R.-W."/>
            <person name="Bruemmer F."/>
            <person name="Labrenz M."/>
            <person name="Spormann A.M."/>
            <person name="Op Den Camp H."/>
            <person name="Overmann J."/>
            <person name="Amann R."/>
            <person name="Jetten M.S.M."/>
            <person name="Mascher T."/>
            <person name="Medema M.H."/>
            <person name="Devos D.P."/>
            <person name="Kaster A.-K."/>
            <person name="Ovreas L."/>
            <person name="Rohde M."/>
            <person name="Galperin M.Y."/>
            <person name="Jogler C."/>
        </authorList>
    </citation>
    <scope>NUCLEOTIDE SEQUENCE [LARGE SCALE GENOMIC DNA]</scope>
    <source>
        <strain evidence="3 4">Pla100</strain>
    </source>
</reference>
<proteinExistence type="predicted"/>
<sequence>MFARLLLAFIIIPFVELVLLLRMADATSWMTTLSIVIVTGLIGSYLARREGLAAIGRFRAALAEGRMPGREIQDGLMIAFAAALLLTPGLLTDALGFVLLTPMGRTHIGGFLRRRYGGKFQVHTHGFGTSDSTESTLPPRSRHENGNYTVDSPSYGPKQSSTS</sequence>
<dbReference type="GO" id="GO:0016020">
    <property type="term" value="C:membrane"/>
    <property type="evidence" value="ECO:0007669"/>
    <property type="project" value="InterPro"/>
</dbReference>
<feature type="compositionally biased region" description="Polar residues" evidence="1">
    <location>
        <begin position="146"/>
        <end position="163"/>
    </location>
</feature>
<evidence type="ECO:0000313" key="4">
    <source>
        <dbReference type="Proteomes" id="UP000316213"/>
    </source>
</evidence>
<dbReference type="EMBL" id="SJPM01000002">
    <property type="protein sequence ID" value="TWU02104.1"/>
    <property type="molecule type" value="Genomic_DNA"/>
</dbReference>
<dbReference type="AlphaFoldDB" id="A0A5C6AVF3"/>
<dbReference type="NCBIfam" id="NF008528">
    <property type="entry name" value="PRK11463.1-2"/>
    <property type="match status" value="1"/>
</dbReference>
<organism evidence="3 4">
    <name type="scientific">Neorhodopirellula pilleata</name>
    <dbReference type="NCBI Taxonomy" id="2714738"/>
    <lineage>
        <taxon>Bacteria</taxon>
        <taxon>Pseudomonadati</taxon>
        <taxon>Planctomycetota</taxon>
        <taxon>Planctomycetia</taxon>
        <taxon>Pirellulales</taxon>
        <taxon>Pirellulaceae</taxon>
        <taxon>Neorhodopirellula</taxon>
    </lineage>
</organism>
<feature type="compositionally biased region" description="Polar residues" evidence="1">
    <location>
        <begin position="127"/>
        <end position="138"/>
    </location>
</feature>
<dbReference type="RefSeq" id="WP_146577270.1">
    <property type="nucleotide sequence ID" value="NZ_SJPM01000002.1"/>
</dbReference>
<protein>
    <submittedName>
        <fullName evidence="3">Phage T7 F exclusion suppressor FxsA</fullName>
    </submittedName>
</protein>
<comment type="caution">
    <text evidence="3">The sequence shown here is derived from an EMBL/GenBank/DDBJ whole genome shotgun (WGS) entry which is preliminary data.</text>
</comment>
<dbReference type="PANTHER" id="PTHR35335:SF1">
    <property type="entry name" value="UPF0716 PROTEIN FXSA"/>
    <property type="match status" value="1"/>
</dbReference>
<feature type="transmembrane region" description="Helical" evidence="2">
    <location>
        <begin position="5"/>
        <end position="23"/>
    </location>
</feature>
<evidence type="ECO:0000256" key="1">
    <source>
        <dbReference type="SAM" id="MobiDB-lite"/>
    </source>
</evidence>
<feature type="transmembrane region" description="Helical" evidence="2">
    <location>
        <begin position="29"/>
        <end position="47"/>
    </location>
</feature>
<dbReference type="OrthoDB" id="9792788at2"/>
<dbReference type="Proteomes" id="UP000316213">
    <property type="component" value="Unassembled WGS sequence"/>
</dbReference>
<keyword evidence="2" id="KW-1133">Transmembrane helix</keyword>
<evidence type="ECO:0000313" key="3">
    <source>
        <dbReference type="EMBL" id="TWU02104.1"/>
    </source>
</evidence>
<keyword evidence="2" id="KW-0472">Membrane</keyword>
<feature type="region of interest" description="Disordered" evidence="1">
    <location>
        <begin position="123"/>
        <end position="163"/>
    </location>
</feature>
<feature type="transmembrane region" description="Helical" evidence="2">
    <location>
        <begin position="76"/>
        <end position="100"/>
    </location>
</feature>
<dbReference type="Pfam" id="PF04186">
    <property type="entry name" value="FxsA"/>
    <property type="match status" value="1"/>
</dbReference>
<keyword evidence="4" id="KW-1185">Reference proteome</keyword>